<comment type="caution">
    <text evidence="1">The sequence shown here is derived from an EMBL/GenBank/DDBJ whole genome shotgun (WGS) entry which is preliminary data.</text>
</comment>
<organism evidence="1 2">
    <name type="scientific">Colletotrichum truncatum</name>
    <name type="common">Anthracnose fungus</name>
    <name type="synonym">Colletotrichum capsici</name>
    <dbReference type="NCBI Taxonomy" id="5467"/>
    <lineage>
        <taxon>Eukaryota</taxon>
        <taxon>Fungi</taxon>
        <taxon>Dikarya</taxon>
        <taxon>Ascomycota</taxon>
        <taxon>Pezizomycotina</taxon>
        <taxon>Sordariomycetes</taxon>
        <taxon>Hypocreomycetidae</taxon>
        <taxon>Glomerellales</taxon>
        <taxon>Glomerellaceae</taxon>
        <taxon>Colletotrichum</taxon>
        <taxon>Colletotrichum truncatum species complex</taxon>
    </lineage>
</organism>
<reference evidence="1 2" key="1">
    <citation type="journal article" date="2020" name="Phytopathology">
        <title>Genome Sequence Resources of Colletotrichum truncatum, C. plurivorum, C. musicola, and C. sojae: Four Species Pathogenic to Soybean (Glycine max).</title>
        <authorList>
            <person name="Rogerio F."/>
            <person name="Boufleur T.R."/>
            <person name="Ciampi-Guillardi M."/>
            <person name="Sukno S.A."/>
            <person name="Thon M.R."/>
            <person name="Massola Junior N.S."/>
            <person name="Baroncelli R."/>
        </authorList>
    </citation>
    <scope>NUCLEOTIDE SEQUENCE [LARGE SCALE GENOMIC DNA]</scope>
    <source>
        <strain evidence="1 2">CMES1059</strain>
    </source>
</reference>
<keyword evidence="1" id="KW-0472">Membrane</keyword>
<proteinExistence type="predicted"/>
<protein>
    <submittedName>
        <fullName evidence="1">Transmembrane protein</fullName>
    </submittedName>
</protein>
<gene>
    <name evidence="1" type="ORF">CTRU02_207852</name>
</gene>
<name>A0ACC3Z1Z6_COLTU</name>
<keyword evidence="2" id="KW-1185">Reference proteome</keyword>
<evidence type="ECO:0000313" key="2">
    <source>
        <dbReference type="Proteomes" id="UP000805649"/>
    </source>
</evidence>
<dbReference type="Proteomes" id="UP000805649">
    <property type="component" value="Unassembled WGS sequence"/>
</dbReference>
<sequence length="477" mass="52359">MALLAHLFMIAAAFVTVASCASALQIPPIPKEVKQSTSYTVRVREAGGEWQSVPAYLVNLHEINTTTGGAKVHPSSLVMFDFDGGVEISVTYNEGTITSPRIRPDSYGFKPAVQGNTLIFTLSEPKDLVIQTTSSVFDVLHLITNHIPKDIPSENDLGVIYYGPGYHTLNATLNITSGQTLYLAAGAVVNAAVSLDNATSASIRGHGVLYRAPIGAISAQWSKDIIVESITVINPGHYTFNAAEVNGVTIRKLRSFSAIKWGDGIDLYSSKNVLLDGVFMRNSDDCIALYNHRNDWYGDSANITVQNSALWADVAHAINIGTHGNSINPETMSDITIRNVDIMDHREFQMGYQGAIAINPGDSNLVRDVLIDDVRVEDFRMGQLITMMVMYNQKYNTSPGRGISNVTVRNLVYNGSNANTAIMTGYNETRDIEFVKFENLTLNGLRISDAMKKPGWYLTSDFVPMYVNEHVRNLTFT</sequence>
<keyword evidence="1" id="KW-0812">Transmembrane</keyword>
<dbReference type="EMBL" id="VUJX02000004">
    <property type="protein sequence ID" value="KAL0938121.1"/>
    <property type="molecule type" value="Genomic_DNA"/>
</dbReference>
<accession>A0ACC3Z1Z6</accession>
<evidence type="ECO:0000313" key="1">
    <source>
        <dbReference type="EMBL" id="KAL0938121.1"/>
    </source>
</evidence>